<dbReference type="SUPFAM" id="SSF46689">
    <property type="entry name" value="Homeodomain-like"/>
    <property type="match status" value="1"/>
</dbReference>
<dbReference type="eggNOG" id="COG1309">
    <property type="taxonomic scope" value="Bacteria"/>
</dbReference>
<gene>
    <name evidence="6" type="ordered locus">Tph_c02260</name>
</gene>
<dbReference type="InterPro" id="IPR009057">
    <property type="entry name" value="Homeodomain-like_sf"/>
</dbReference>
<dbReference type="PRINTS" id="PR00455">
    <property type="entry name" value="HTHTETR"/>
</dbReference>
<dbReference type="InterPro" id="IPR050109">
    <property type="entry name" value="HTH-type_TetR-like_transc_reg"/>
</dbReference>
<name>K4LCK1_THEPS</name>
<dbReference type="InterPro" id="IPR001647">
    <property type="entry name" value="HTH_TetR"/>
</dbReference>
<proteinExistence type="predicted"/>
<dbReference type="OrthoDB" id="9785164at2"/>
<dbReference type="GO" id="GO:0003700">
    <property type="term" value="F:DNA-binding transcription factor activity"/>
    <property type="evidence" value="ECO:0007669"/>
    <property type="project" value="TreeGrafter"/>
</dbReference>
<feature type="domain" description="HTH tetR-type" evidence="5">
    <location>
        <begin position="3"/>
        <end position="63"/>
    </location>
</feature>
<keyword evidence="3" id="KW-0804">Transcription</keyword>
<dbReference type="KEGG" id="tpz:Tph_c02260"/>
<dbReference type="Gene3D" id="1.10.357.10">
    <property type="entry name" value="Tetracycline Repressor, domain 2"/>
    <property type="match status" value="1"/>
</dbReference>
<evidence type="ECO:0000256" key="4">
    <source>
        <dbReference type="PROSITE-ProRule" id="PRU00335"/>
    </source>
</evidence>
<evidence type="ECO:0000256" key="3">
    <source>
        <dbReference type="ARBA" id="ARBA00023163"/>
    </source>
</evidence>
<evidence type="ECO:0000256" key="2">
    <source>
        <dbReference type="ARBA" id="ARBA00023125"/>
    </source>
</evidence>
<organism evidence="6 7">
    <name type="scientific">Thermacetogenium phaeum (strain ATCC BAA-254 / DSM 26808 / PB)</name>
    <dbReference type="NCBI Taxonomy" id="1089553"/>
    <lineage>
        <taxon>Bacteria</taxon>
        <taxon>Bacillati</taxon>
        <taxon>Bacillota</taxon>
        <taxon>Clostridia</taxon>
        <taxon>Thermoanaerobacterales</taxon>
        <taxon>Thermoanaerobacteraceae</taxon>
        <taxon>Thermacetogenium</taxon>
    </lineage>
</organism>
<evidence type="ECO:0000259" key="5">
    <source>
        <dbReference type="PROSITE" id="PS50977"/>
    </source>
</evidence>
<dbReference type="HOGENOM" id="CLU_069356_12_2_9"/>
<evidence type="ECO:0000313" key="6">
    <source>
        <dbReference type="EMBL" id="AFV10473.1"/>
    </source>
</evidence>
<dbReference type="InterPro" id="IPR041490">
    <property type="entry name" value="KstR2_TetR_C"/>
</dbReference>
<dbReference type="PANTHER" id="PTHR30055:SF234">
    <property type="entry name" value="HTH-TYPE TRANSCRIPTIONAL REGULATOR BETI"/>
    <property type="match status" value="1"/>
</dbReference>
<dbReference type="GO" id="GO:0000976">
    <property type="term" value="F:transcription cis-regulatory region binding"/>
    <property type="evidence" value="ECO:0007669"/>
    <property type="project" value="TreeGrafter"/>
</dbReference>
<dbReference type="EMBL" id="CP003732">
    <property type="protein sequence ID" value="AFV10473.1"/>
    <property type="molecule type" value="Genomic_DNA"/>
</dbReference>
<dbReference type="AlphaFoldDB" id="K4LCK1"/>
<keyword evidence="7" id="KW-1185">Reference proteome</keyword>
<feature type="DNA-binding region" description="H-T-H motif" evidence="4">
    <location>
        <begin position="26"/>
        <end position="45"/>
    </location>
</feature>
<dbReference type="FunFam" id="1.10.10.60:FF:000141">
    <property type="entry name" value="TetR family transcriptional regulator"/>
    <property type="match status" value="1"/>
</dbReference>
<dbReference type="GO" id="GO:0045892">
    <property type="term" value="P:negative regulation of DNA-templated transcription"/>
    <property type="evidence" value="ECO:0007669"/>
    <property type="project" value="UniProtKB-ARBA"/>
</dbReference>
<dbReference type="Pfam" id="PF17932">
    <property type="entry name" value="TetR_C_24"/>
    <property type="match status" value="1"/>
</dbReference>
<accession>K4LCK1</accession>
<dbReference type="Gene3D" id="1.10.10.60">
    <property type="entry name" value="Homeodomain-like"/>
    <property type="match status" value="1"/>
</dbReference>
<dbReference type="Proteomes" id="UP000000467">
    <property type="component" value="Chromosome"/>
</dbReference>
<dbReference type="STRING" id="1089553.Tph_c02260"/>
<dbReference type="Pfam" id="PF00440">
    <property type="entry name" value="TetR_N"/>
    <property type="match status" value="1"/>
</dbReference>
<dbReference type="SUPFAM" id="SSF48498">
    <property type="entry name" value="Tetracyclin repressor-like, C-terminal domain"/>
    <property type="match status" value="1"/>
</dbReference>
<dbReference type="InterPro" id="IPR036271">
    <property type="entry name" value="Tet_transcr_reg_TetR-rel_C_sf"/>
</dbReference>
<dbReference type="PANTHER" id="PTHR30055">
    <property type="entry name" value="HTH-TYPE TRANSCRIPTIONAL REGULATOR RUTR"/>
    <property type="match status" value="1"/>
</dbReference>
<protein>
    <submittedName>
        <fullName evidence="6">TetR-like transcriptional regulator</fullName>
    </submittedName>
</protein>
<sequence>MAQKRRGSILEAAAAVFSEKGFHAATMEEIAARVGIGKSTLYEYFESKEDLFREVLRQGMENYLAAMRGRLKRPCTVRDVLTAVAAAHFNFIMEHRHLARIFSDEVRLPLPQMREWLRQLRERKLAMVAGLIERGVNEGEFRPVDARLAAEVFLGALGALCLPLLCGSDEVGAEDGGDDPDRLQERLIRGLEILFEGLLKSRSVPV</sequence>
<evidence type="ECO:0000256" key="1">
    <source>
        <dbReference type="ARBA" id="ARBA00023015"/>
    </source>
</evidence>
<dbReference type="PROSITE" id="PS50977">
    <property type="entry name" value="HTH_TETR_2"/>
    <property type="match status" value="1"/>
</dbReference>
<reference evidence="6 7" key="1">
    <citation type="journal article" date="2012" name="BMC Genomics">
        <title>Genome-guided analysis of physiological and morphological traits of the fermentative acetate oxidizer Thermacetogenium phaeum.</title>
        <authorList>
            <person name="Oehler D."/>
            <person name="Poehlein A."/>
            <person name="Leimbach A."/>
            <person name="Muller N."/>
            <person name="Daniel R."/>
            <person name="Gottschalk G."/>
            <person name="Schink B."/>
        </authorList>
    </citation>
    <scope>NUCLEOTIDE SEQUENCE [LARGE SCALE GENOMIC DNA]</scope>
    <source>
        <strain evidence="7">ATCC BAA-254 / DSM 26808 / PB</strain>
    </source>
</reference>
<keyword evidence="2 4" id="KW-0238">DNA-binding</keyword>
<dbReference type="RefSeq" id="WP_015049392.1">
    <property type="nucleotide sequence ID" value="NC_018870.1"/>
</dbReference>
<keyword evidence="1" id="KW-0805">Transcription regulation</keyword>
<evidence type="ECO:0000313" key="7">
    <source>
        <dbReference type="Proteomes" id="UP000000467"/>
    </source>
</evidence>